<sequence length="270" mass="30764">MVTHYRDYESFKRMAVPFLEQRSEVHQLPLGILERGDTPLLMAIAEEDDRKIIILQTIEEQAILAGDAFSDPSMRKLARIFDCKGYVGEHALVKPLLAPHTKYRVKMDQGMYALHHVTRPPQLEYAFRIVDEQAVDQAVSFGWDFICETGALAVTERNRLQNEQTIRRHRSKQTLFGLFDGDRLIAMASASRPTTSGVTVSYVYTPPELRGQGIASDLVARVCTYLLKQGYPMITLYTDWSNPTSNKIYQAIGFQLVGRSLQITKTDKYR</sequence>
<dbReference type="RefSeq" id="WP_159172388.1">
    <property type="nucleotide sequence ID" value="NZ_LR732308.1"/>
</dbReference>
<dbReference type="CDD" id="cd04301">
    <property type="entry name" value="NAT_SF"/>
    <property type="match status" value="1"/>
</dbReference>
<dbReference type="Gene3D" id="3.40.630.30">
    <property type="match status" value="1"/>
</dbReference>
<dbReference type="SUPFAM" id="SSF55729">
    <property type="entry name" value="Acyl-CoA N-acyltransferases (Nat)"/>
    <property type="match status" value="1"/>
</dbReference>
<feature type="domain" description="N-acetyltransferase" evidence="1">
    <location>
        <begin position="125"/>
        <end position="270"/>
    </location>
</feature>
<evidence type="ECO:0000313" key="3">
    <source>
        <dbReference type="Proteomes" id="UP000439752"/>
    </source>
</evidence>
<dbReference type="Pfam" id="PF00583">
    <property type="entry name" value="Acetyltransf_1"/>
    <property type="match status" value="1"/>
</dbReference>
<dbReference type="PROSITE" id="PS51186">
    <property type="entry name" value="GNAT"/>
    <property type="match status" value="1"/>
</dbReference>
<evidence type="ECO:0000259" key="1">
    <source>
        <dbReference type="PROSITE" id="PS51186"/>
    </source>
</evidence>
<dbReference type="Proteomes" id="UP000439752">
    <property type="component" value="Unassembled WGS sequence"/>
</dbReference>
<organism evidence="2 3">
    <name type="scientific">Exiguobacterium oxidotolerans</name>
    <dbReference type="NCBI Taxonomy" id="223958"/>
    <lineage>
        <taxon>Bacteria</taxon>
        <taxon>Bacillati</taxon>
        <taxon>Bacillota</taxon>
        <taxon>Bacilli</taxon>
        <taxon>Bacillales</taxon>
        <taxon>Bacillales Family XII. Incertae Sedis</taxon>
        <taxon>Exiguobacterium</taxon>
    </lineage>
</organism>
<evidence type="ECO:0000313" key="2">
    <source>
        <dbReference type="EMBL" id="VWX36834.1"/>
    </source>
</evidence>
<reference evidence="2 3" key="1">
    <citation type="submission" date="2019-10" db="EMBL/GenBank/DDBJ databases">
        <authorList>
            <person name="Karimi E."/>
        </authorList>
    </citation>
    <scope>NUCLEOTIDE SEQUENCE [LARGE SCALE GENOMIC DNA]</scope>
    <source>
        <strain evidence="2">Exiguobacterium sp. 9Y</strain>
    </source>
</reference>
<dbReference type="InterPro" id="IPR016181">
    <property type="entry name" value="Acyl_CoA_acyltransferase"/>
</dbReference>
<protein>
    <submittedName>
        <fullName evidence="2">GNAT family N-acetyltransferase</fullName>
    </submittedName>
</protein>
<proteinExistence type="predicted"/>
<keyword evidence="2" id="KW-0808">Transferase</keyword>
<gene>
    <name evidence="2" type="ORF">EXIGUO9Y_30067</name>
</gene>
<dbReference type="GO" id="GO:0016747">
    <property type="term" value="F:acyltransferase activity, transferring groups other than amino-acyl groups"/>
    <property type="evidence" value="ECO:0007669"/>
    <property type="project" value="InterPro"/>
</dbReference>
<keyword evidence="3" id="KW-1185">Reference proteome</keyword>
<dbReference type="InterPro" id="IPR000182">
    <property type="entry name" value="GNAT_dom"/>
</dbReference>
<name>A0A653ICF1_9BACL</name>
<accession>A0A653ICF1</accession>
<dbReference type="AlphaFoldDB" id="A0A653ICF1"/>
<dbReference type="EMBL" id="CABWKQ010000023">
    <property type="protein sequence ID" value="VWX36834.1"/>
    <property type="molecule type" value="Genomic_DNA"/>
</dbReference>